<dbReference type="SUPFAM" id="SSF46785">
    <property type="entry name" value="Winged helix' DNA-binding domain"/>
    <property type="match status" value="1"/>
</dbReference>
<evidence type="ECO:0000256" key="1">
    <source>
        <dbReference type="ARBA" id="ARBA00009437"/>
    </source>
</evidence>
<dbReference type="Pfam" id="PF03466">
    <property type="entry name" value="LysR_substrate"/>
    <property type="match status" value="1"/>
</dbReference>
<dbReference type="PANTHER" id="PTHR30126:SF39">
    <property type="entry name" value="HTH-TYPE TRANSCRIPTIONAL REGULATOR CYSL"/>
    <property type="match status" value="1"/>
</dbReference>
<dbReference type="PANTHER" id="PTHR30126">
    <property type="entry name" value="HTH-TYPE TRANSCRIPTIONAL REGULATOR"/>
    <property type="match status" value="1"/>
</dbReference>
<organism evidence="6 7">
    <name type="scientific">Tistlia consotensis USBA 355</name>
    <dbReference type="NCBI Taxonomy" id="560819"/>
    <lineage>
        <taxon>Bacteria</taxon>
        <taxon>Pseudomonadati</taxon>
        <taxon>Pseudomonadota</taxon>
        <taxon>Alphaproteobacteria</taxon>
        <taxon>Rhodospirillales</taxon>
        <taxon>Rhodovibrionaceae</taxon>
        <taxon>Tistlia</taxon>
    </lineage>
</organism>
<dbReference type="InterPro" id="IPR000847">
    <property type="entry name" value="LysR_HTH_N"/>
</dbReference>
<dbReference type="Gene3D" id="1.10.10.10">
    <property type="entry name" value="Winged helix-like DNA-binding domain superfamily/Winged helix DNA-binding domain"/>
    <property type="match status" value="1"/>
</dbReference>
<dbReference type="STRING" id="560819.SAMN05428998_12095"/>
<evidence type="ECO:0000256" key="4">
    <source>
        <dbReference type="ARBA" id="ARBA00023163"/>
    </source>
</evidence>
<dbReference type="PROSITE" id="PS50931">
    <property type="entry name" value="HTH_LYSR"/>
    <property type="match status" value="1"/>
</dbReference>
<dbReference type="Proteomes" id="UP000192917">
    <property type="component" value="Unassembled WGS sequence"/>
</dbReference>
<dbReference type="InterPro" id="IPR036388">
    <property type="entry name" value="WH-like_DNA-bd_sf"/>
</dbReference>
<dbReference type="InterPro" id="IPR036390">
    <property type="entry name" value="WH_DNA-bd_sf"/>
</dbReference>
<dbReference type="AlphaFoldDB" id="A0A1Y6CHU1"/>
<dbReference type="Gene3D" id="3.40.190.10">
    <property type="entry name" value="Periplasmic binding protein-like II"/>
    <property type="match status" value="2"/>
</dbReference>
<evidence type="ECO:0000313" key="7">
    <source>
        <dbReference type="Proteomes" id="UP000192917"/>
    </source>
</evidence>
<gene>
    <name evidence="6" type="ORF">SAMN05428998_12095</name>
</gene>
<comment type="similarity">
    <text evidence="1">Belongs to the LysR transcriptional regulatory family.</text>
</comment>
<dbReference type="GO" id="GO:0000976">
    <property type="term" value="F:transcription cis-regulatory region binding"/>
    <property type="evidence" value="ECO:0007669"/>
    <property type="project" value="TreeGrafter"/>
</dbReference>
<sequence>MTLNLAQVRAFVAVVDSGGFQEAARRLGCAQPTVTQLVRKLETGLAAQLVVRGRRGALPTPDGARFLPHARLLLSAEQRAVASVAGRSLAIGASGNVGTYLLPPLVRRFGELSGQGPELVIATNPEIAERVEAGEVDLAVMEWWDGRPGFTAEVWRRERLVVIVAPDHPWAHDGSIPRAWLLEVAMLGGEAGSGTGRLLQGLFGDEAARVRVTMNLGSTAAVKEAVKAGLGISLVFLSSVRDEVLAGSLCALDLDGAPIEKELFVVMPENVPPTAPSARFRSLLLEQRP</sequence>
<dbReference type="GO" id="GO:0003700">
    <property type="term" value="F:DNA-binding transcription factor activity"/>
    <property type="evidence" value="ECO:0007669"/>
    <property type="project" value="InterPro"/>
</dbReference>
<evidence type="ECO:0000313" key="6">
    <source>
        <dbReference type="EMBL" id="SMF55720.1"/>
    </source>
</evidence>
<evidence type="ECO:0000256" key="3">
    <source>
        <dbReference type="ARBA" id="ARBA00023125"/>
    </source>
</evidence>
<evidence type="ECO:0000259" key="5">
    <source>
        <dbReference type="PROSITE" id="PS50931"/>
    </source>
</evidence>
<reference evidence="6 7" key="1">
    <citation type="submission" date="2017-04" db="EMBL/GenBank/DDBJ databases">
        <authorList>
            <person name="Afonso C.L."/>
            <person name="Miller P.J."/>
            <person name="Scott M.A."/>
            <person name="Spackman E."/>
            <person name="Goraichik I."/>
            <person name="Dimitrov K.M."/>
            <person name="Suarez D.L."/>
            <person name="Swayne D.E."/>
        </authorList>
    </citation>
    <scope>NUCLEOTIDE SEQUENCE [LARGE SCALE GENOMIC DNA]</scope>
    <source>
        <strain evidence="6 7">USBA 355</strain>
    </source>
</reference>
<keyword evidence="7" id="KW-1185">Reference proteome</keyword>
<name>A0A1Y6CHU1_9PROT</name>
<feature type="domain" description="HTH lysR-type" evidence="5">
    <location>
        <begin position="3"/>
        <end position="60"/>
    </location>
</feature>
<dbReference type="EMBL" id="FWZX01000020">
    <property type="protein sequence ID" value="SMF55720.1"/>
    <property type="molecule type" value="Genomic_DNA"/>
</dbReference>
<evidence type="ECO:0000256" key="2">
    <source>
        <dbReference type="ARBA" id="ARBA00023015"/>
    </source>
</evidence>
<dbReference type="InterPro" id="IPR005119">
    <property type="entry name" value="LysR_subst-bd"/>
</dbReference>
<dbReference type="SUPFAM" id="SSF53850">
    <property type="entry name" value="Periplasmic binding protein-like II"/>
    <property type="match status" value="1"/>
</dbReference>
<proteinExistence type="inferred from homology"/>
<keyword evidence="4" id="KW-0804">Transcription</keyword>
<protein>
    <submittedName>
        <fullName evidence="6">DNA-binding transcriptional regulator, LysR family</fullName>
    </submittedName>
</protein>
<keyword evidence="3 6" id="KW-0238">DNA-binding</keyword>
<accession>A0A1Y6CHU1</accession>
<keyword evidence="2" id="KW-0805">Transcription regulation</keyword>
<dbReference type="Pfam" id="PF00126">
    <property type="entry name" value="HTH_1"/>
    <property type="match status" value="1"/>
</dbReference>
<dbReference type="RefSeq" id="WP_085124708.1">
    <property type="nucleotide sequence ID" value="NZ_FWZX01000020.1"/>
</dbReference>